<feature type="transmembrane region" description="Helical" evidence="8">
    <location>
        <begin position="51"/>
        <end position="75"/>
    </location>
</feature>
<evidence type="ECO:0000256" key="2">
    <source>
        <dbReference type="ARBA" id="ARBA00022448"/>
    </source>
</evidence>
<evidence type="ECO:0000313" key="10">
    <source>
        <dbReference type="EMBL" id="GAN52756.1"/>
    </source>
</evidence>
<dbReference type="GO" id="GO:0005886">
    <property type="term" value="C:plasma membrane"/>
    <property type="evidence" value="ECO:0007669"/>
    <property type="project" value="UniProtKB-SubCell"/>
</dbReference>
<dbReference type="RefSeq" id="WP_148505772.1">
    <property type="nucleotide sequence ID" value="NZ_BALE01000002.1"/>
</dbReference>
<proteinExistence type="predicted"/>
<dbReference type="Proteomes" id="UP000032679">
    <property type="component" value="Unassembled WGS sequence"/>
</dbReference>
<accession>A0A0D6MGY8</accession>
<keyword evidence="11" id="KW-1185">Reference proteome</keyword>
<name>A0A0D6MGY8_9PROT</name>
<keyword evidence="2" id="KW-0813">Transport</keyword>
<feature type="transmembrane region" description="Helical" evidence="8">
    <location>
        <begin position="295"/>
        <end position="314"/>
    </location>
</feature>
<protein>
    <submittedName>
        <fullName evidence="10">Major facilitator superfamily MFS_1</fullName>
    </submittedName>
</protein>
<keyword evidence="6 8" id="KW-1133">Transmembrane helix</keyword>
<keyword evidence="5" id="KW-0769">Symport</keyword>
<evidence type="ECO:0000256" key="4">
    <source>
        <dbReference type="ARBA" id="ARBA00022692"/>
    </source>
</evidence>
<dbReference type="InterPro" id="IPR020846">
    <property type="entry name" value="MFS_dom"/>
</dbReference>
<sequence length="419" mass="43966">MTDTAGTQIASKTSSVAAGSVGNFLEFYNFVAYAFFASMIGAAFFPGHDDLARLLGAFMAFGAGFLARPLGAIVIGRYAERRGNRAALTLTLSLMACGALIIACTPGYSTIGLAAPALIVFARLIQGFSEGGEVGPATDFLYSLGSGRMAGVYAAMQPTTQMIASLVAVSIGLGLSFGLDHDALYAWGWRVPFACGLLVVPAGIYLRRAQKDDHAAHAPHTHGRIDPVNVALVFLIVTCGTITTYLRTFGVSYAITALHLSPRIGMATGAIGMVFGIVATAFSIWAFLRLNPWAILIPFGALYALAAYPAYGFAVHSPGLFSQVVLNIAMFSGSAVISVLMYSVMLGAIPAGSRAFVFGLAYTLAVTVFGGATTPAVTWAIRRLHDPMIPGYLSLLVIPTLLVAVGILGRRSGLMERRA</sequence>
<keyword evidence="7 8" id="KW-0472">Membrane</keyword>
<feature type="transmembrane region" description="Helical" evidence="8">
    <location>
        <begin position="227"/>
        <end position="246"/>
    </location>
</feature>
<dbReference type="PANTHER" id="PTHR43528">
    <property type="entry name" value="ALPHA-KETOGLUTARATE PERMEASE"/>
    <property type="match status" value="1"/>
</dbReference>
<dbReference type="OrthoDB" id="9783227at2"/>
<dbReference type="STRING" id="1231623.Tasa_002_036"/>
<dbReference type="Gene3D" id="1.20.1250.20">
    <property type="entry name" value="MFS general substrate transporter like domains"/>
    <property type="match status" value="1"/>
</dbReference>
<feature type="transmembrane region" description="Helical" evidence="8">
    <location>
        <begin position="356"/>
        <end position="377"/>
    </location>
</feature>
<evidence type="ECO:0000256" key="3">
    <source>
        <dbReference type="ARBA" id="ARBA00022475"/>
    </source>
</evidence>
<feature type="transmembrane region" description="Helical" evidence="8">
    <location>
        <begin position="320"/>
        <end position="344"/>
    </location>
</feature>
<evidence type="ECO:0000313" key="11">
    <source>
        <dbReference type="Proteomes" id="UP000032679"/>
    </source>
</evidence>
<evidence type="ECO:0000259" key="9">
    <source>
        <dbReference type="PROSITE" id="PS50850"/>
    </source>
</evidence>
<comment type="caution">
    <text evidence="10">The sequence shown here is derived from an EMBL/GenBank/DDBJ whole genome shotgun (WGS) entry which is preliminary data.</text>
</comment>
<dbReference type="AlphaFoldDB" id="A0A0D6MGY8"/>
<dbReference type="PANTHER" id="PTHR43528:SF3">
    <property type="entry name" value="CITRATE-PROTON SYMPORTER"/>
    <property type="match status" value="1"/>
</dbReference>
<feature type="transmembrane region" description="Helical" evidence="8">
    <location>
        <begin position="27"/>
        <end position="45"/>
    </location>
</feature>
<feature type="transmembrane region" description="Helical" evidence="8">
    <location>
        <begin position="185"/>
        <end position="206"/>
    </location>
</feature>
<feature type="transmembrane region" description="Helical" evidence="8">
    <location>
        <begin position="87"/>
        <end position="120"/>
    </location>
</feature>
<dbReference type="EMBL" id="BALE01000002">
    <property type="protein sequence ID" value="GAN52756.1"/>
    <property type="molecule type" value="Genomic_DNA"/>
</dbReference>
<dbReference type="GO" id="GO:0015293">
    <property type="term" value="F:symporter activity"/>
    <property type="evidence" value="ECO:0007669"/>
    <property type="project" value="UniProtKB-KW"/>
</dbReference>
<feature type="transmembrane region" description="Helical" evidence="8">
    <location>
        <begin position="389"/>
        <end position="409"/>
    </location>
</feature>
<evidence type="ECO:0000256" key="1">
    <source>
        <dbReference type="ARBA" id="ARBA00004651"/>
    </source>
</evidence>
<reference evidence="10 11" key="1">
    <citation type="submission" date="2012-10" db="EMBL/GenBank/DDBJ databases">
        <title>Genome sequencing of Tanticharoenia sakaeratensis NBRC 103193.</title>
        <authorList>
            <person name="Azuma Y."/>
            <person name="Hadano H."/>
            <person name="Hirakawa H."/>
            <person name="Matsushita K."/>
        </authorList>
    </citation>
    <scope>NUCLEOTIDE SEQUENCE [LARGE SCALE GENOMIC DNA]</scope>
    <source>
        <strain evidence="10 11">NBRC 103193</strain>
    </source>
</reference>
<evidence type="ECO:0000256" key="6">
    <source>
        <dbReference type="ARBA" id="ARBA00022989"/>
    </source>
</evidence>
<gene>
    <name evidence="10" type="ORF">Tasa_002_036</name>
</gene>
<organism evidence="10 11">
    <name type="scientific">Tanticharoenia sakaeratensis NBRC 103193</name>
    <dbReference type="NCBI Taxonomy" id="1231623"/>
    <lineage>
        <taxon>Bacteria</taxon>
        <taxon>Pseudomonadati</taxon>
        <taxon>Pseudomonadota</taxon>
        <taxon>Alphaproteobacteria</taxon>
        <taxon>Acetobacterales</taxon>
        <taxon>Acetobacteraceae</taxon>
        <taxon>Tanticharoenia</taxon>
    </lineage>
</organism>
<evidence type="ECO:0000256" key="8">
    <source>
        <dbReference type="SAM" id="Phobius"/>
    </source>
</evidence>
<feature type="transmembrane region" description="Helical" evidence="8">
    <location>
        <begin position="266"/>
        <end position="288"/>
    </location>
</feature>
<evidence type="ECO:0000256" key="5">
    <source>
        <dbReference type="ARBA" id="ARBA00022847"/>
    </source>
</evidence>
<keyword evidence="4 8" id="KW-0812">Transmembrane</keyword>
<evidence type="ECO:0000256" key="7">
    <source>
        <dbReference type="ARBA" id="ARBA00023136"/>
    </source>
</evidence>
<keyword evidence="3" id="KW-1003">Cell membrane</keyword>
<dbReference type="InterPro" id="IPR051084">
    <property type="entry name" value="H+-coupled_symporters"/>
</dbReference>
<dbReference type="InterPro" id="IPR036259">
    <property type="entry name" value="MFS_trans_sf"/>
</dbReference>
<feature type="domain" description="Major facilitator superfamily (MFS) profile" evidence="9">
    <location>
        <begin position="15"/>
        <end position="418"/>
    </location>
</feature>
<dbReference type="PROSITE" id="PS50850">
    <property type="entry name" value="MFS"/>
    <property type="match status" value="1"/>
</dbReference>
<dbReference type="SUPFAM" id="SSF103473">
    <property type="entry name" value="MFS general substrate transporter"/>
    <property type="match status" value="1"/>
</dbReference>
<comment type="subcellular location">
    <subcellularLocation>
        <location evidence="1">Cell membrane</location>
        <topology evidence="1">Multi-pass membrane protein</topology>
    </subcellularLocation>
</comment>